<feature type="chain" id="PRO_5006621451" evidence="1">
    <location>
        <begin position="22"/>
        <end position="441"/>
    </location>
</feature>
<feature type="signal peptide" evidence="1">
    <location>
        <begin position="1"/>
        <end position="21"/>
    </location>
</feature>
<organism evidence="2 3">
    <name type="scientific">Bodo saltans</name>
    <name type="common">Flagellated protozoan</name>
    <dbReference type="NCBI Taxonomy" id="75058"/>
    <lineage>
        <taxon>Eukaryota</taxon>
        <taxon>Discoba</taxon>
        <taxon>Euglenozoa</taxon>
        <taxon>Kinetoplastea</taxon>
        <taxon>Metakinetoplastina</taxon>
        <taxon>Eubodonida</taxon>
        <taxon>Bodonidae</taxon>
        <taxon>Bodo</taxon>
    </lineage>
</organism>
<evidence type="ECO:0000256" key="1">
    <source>
        <dbReference type="SAM" id="SignalP"/>
    </source>
</evidence>
<protein>
    <submittedName>
        <fullName evidence="2">Membrane-associated protein, putative</fullName>
    </submittedName>
</protein>
<dbReference type="AlphaFoldDB" id="A0A0S4IRB8"/>
<sequence length="441" mass="49629">MAYHHTVSFLVFIVLLGHAQGAVWRGVDTPSPVARLSSADCKHHDSCTFFQDVLLVIKLNPVRVPWVDLLLNYYSTGFPNIVFFSALRRSDAAMYRPLTTGCLNTTIHMIEDNYGFCDHEVVAAASSWWPNYRGYLFLSDDVLLSFWRLTTLCKDVVWRQPSKLRGVEEMTDSERRAMQQVAIELPRVRRVFPSGTGRFPFAATSGVYYVPSAVMSDFRDVSALLYKHRTYNEWGTPIVLTAASEAAGVTSAFIPGKLQWGKKRFLAVKTLLRDRLWYHPVRASSETFTRVTMWVQSAPPLSASVKLPVSDLFSHRCLECATHPAEQVIKKGLYHSCREASLHQLGKCPPIAANEGEWSSYTDVVVERSRLKGVPATKLVGGRVVVPPERRGSTNPFELSHEGFWGADVTREVYDMWLPSLNGSSCITPYAMPYPQKPTRS</sequence>
<accession>A0A0S4IRB8</accession>
<keyword evidence="3" id="KW-1185">Reference proteome</keyword>
<dbReference type="VEuPathDB" id="TriTrypDB:BSAL_04455"/>
<reference evidence="3" key="1">
    <citation type="submission" date="2015-09" db="EMBL/GenBank/DDBJ databases">
        <authorList>
            <consortium name="Pathogen Informatics"/>
        </authorList>
    </citation>
    <scope>NUCLEOTIDE SEQUENCE [LARGE SCALE GENOMIC DNA]</scope>
    <source>
        <strain evidence="3">Lake Konstanz</strain>
    </source>
</reference>
<dbReference type="EMBL" id="CYKH01000493">
    <property type="protein sequence ID" value="CUG01452.1"/>
    <property type="molecule type" value="Genomic_DNA"/>
</dbReference>
<evidence type="ECO:0000313" key="3">
    <source>
        <dbReference type="Proteomes" id="UP000051952"/>
    </source>
</evidence>
<name>A0A0S4IRB8_BODSA</name>
<gene>
    <name evidence="2" type="ORF">BSAL_04455</name>
</gene>
<evidence type="ECO:0000313" key="2">
    <source>
        <dbReference type="EMBL" id="CUG01452.1"/>
    </source>
</evidence>
<proteinExistence type="predicted"/>
<dbReference type="OrthoDB" id="5945766at2759"/>
<dbReference type="Proteomes" id="UP000051952">
    <property type="component" value="Unassembled WGS sequence"/>
</dbReference>
<keyword evidence="1" id="KW-0732">Signal</keyword>